<evidence type="ECO:0000313" key="3">
    <source>
        <dbReference type="Proteomes" id="UP001153269"/>
    </source>
</evidence>
<dbReference type="EMBL" id="CADEAL010002957">
    <property type="protein sequence ID" value="CAB1442917.1"/>
    <property type="molecule type" value="Genomic_DNA"/>
</dbReference>
<dbReference type="InterPro" id="IPR022179">
    <property type="entry name" value="CFAP276"/>
</dbReference>
<organism evidence="2 3">
    <name type="scientific">Pleuronectes platessa</name>
    <name type="common">European plaice</name>
    <dbReference type="NCBI Taxonomy" id="8262"/>
    <lineage>
        <taxon>Eukaryota</taxon>
        <taxon>Metazoa</taxon>
        <taxon>Chordata</taxon>
        <taxon>Craniata</taxon>
        <taxon>Vertebrata</taxon>
        <taxon>Euteleostomi</taxon>
        <taxon>Actinopterygii</taxon>
        <taxon>Neopterygii</taxon>
        <taxon>Teleostei</taxon>
        <taxon>Neoteleostei</taxon>
        <taxon>Acanthomorphata</taxon>
        <taxon>Carangaria</taxon>
        <taxon>Pleuronectiformes</taxon>
        <taxon>Pleuronectoidei</taxon>
        <taxon>Pleuronectidae</taxon>
        <taxon>Pleuronectes</taxon>
    </lineage>
</organism>
<feature type="compositionally biased region" description="Basic and acidic residues" evidence="1">
    <location>
        <begin position="97"/>
        <end position="115"/>
    </location>
</feature>
<feature type="region of interest" description="Disordered" evidence="1">
    <location>
        <begin position="95"/>
        <end position="138"/>
    </location>
</feature>
<accession>A0A9N7V058</accession>
<protein>
    <submittedName>
        <fullName evidence="2">Uncharacterized protein</fullName>
    </submittedName>
</protein>
<evidence type="ECO:0000256" key="1">
    <source>
        <dbReference type="SAM" id="MobiDB-lite"/>
    </source>
</evidence>
<gene>
    <name evidence="2" type="ORF">PLEPLA_LOCUS30636</name>
</gene>
<dbReference type="AlphaFoldDB" id="A0A9N7V058"/>
<comment type="caution">
    <text evidence="2">The sequence shown here is derived from an EMBL/GenBank/DDBJ whole genome shotgun (WGS) entry which is preliminary data.</text>
</comment>
<dbReference type="Proteomes" id="UP001153269">
    <property type="component" value="Unassembled WGS sequence"/>
</dbReference>
<sequence length="138" mass="15898">MSSRDPFPSPKLENEFSLSGFSPQLRQTCKKPTHLAQTEEPWCRLYDRATLASTRRSVMSDEVQAPNDSLDFHLNSVYDHNKALFYKKNQTLYQKESVSEDHRKHGNENLPKRETSSCGSTHRGARFTASSDTRRKFS</sequence>
<evidence type="ECO:0000313" key="2">
    <source>
        <dbReference type="EMBL" id="CAB1442917.1"/>
    </source>
</evidence>
<keyword evidence="3" id="KW-1185">Reference proteome</keyword>
<name>A0A9N7V058_PLEPL</name>
<dbReference type="Pfam" id="PF12494">
    <property type="entry name" value="DUF3695"/>
    <property type="match status" value="1"/>
</dbReference>
<proteinExistence type="predicted"/>
<reference evidence="2" key="1">
    <citation type="submission" date="2020-03" db="EMBL/GenBank/DDBJ databases">
        <authorList>
            <person name="Weist P."/>
        </authorList>
    </citation>
    <scope>NUCLEOTIDE SEQUENCE</scope>
</reference>